<evidence type="ECO:0000256" key="1">
    <source>
        <dbReference type="SAM" id="Phobius"/>
    </source>
</evidence>
<accession>A0AAV9ZLW7</accession>
<dbReference type="EMBL" id="JAWWNJ010000132">
    <property type="protein sequence ID" value="KAK6985179.1"/>
    <property type="molecule type" value="Genomic_DNA"/>
</dbReference>
<gene>
    <name evidence="2" type="ORF">R3P38DRAFT_2805905</name>
</gene>
<protein>
    <submittedName>
        <fullName evidence="2">Uncharacterized protein</fullName>
    </submittedName>
</protein>
<name>A0AAV9ZLW7_9AGAR</name>
<evidence type="ECO:0000313" key="3">
    <source>
        <dbReference type="Proteomes" id="UP001362999"/>
    </source>
</evidence>
<organism evidence="2 3">
    <name type="scientific">Favolaschia claudopus</name>
    <dbReference type="NCBI Taxonomy" id="2862362"/>
    <lineage>
        <taxon>Eukaryota</taxon>
        <taxon>Fungi</taxon>
        <taxon>Dikarya</taxon>
        <taxon>Basidiomycota</taxon>
        <taxon>Agaricomycotina</taxon>
        <taxon>Agaricomycetes</taxon>
        <taxon>Agaricomycetidae</taxon>
        <taxon>Agaricales</taxon>
        <taxon>Marasmiineae</taxon>
        <taxon>Mycenaceae</taxon>
        <taxon>Favolaschia</taxon>
    </lineage>
</organism>
<feature type="transmembrane region" description="Helical" evidence="1">
    <location>
        <begin position="359"/>
        <end position="378"/>
    </location>
</feature>
<dbReference type="Proteomes" id="UP001362999">
    <property type="component" value="Unassembled WGS sequence"/>
</dbReference>
<dbReference type="AlphaFoldDB" id="A0AAV9ZLW7"/>
<proteinExistence type="predicted"/>
<sequence length="597" mass="66288">MIMTASKVKAGRMSDRRLWSCCPVALMMNEGSSRGSGYGRRNEDKLPARKTIAYLHKFGILDSIAKRTTFEISKTQPKRREKFQRVNGKVGVVLHSPIQPQQLELYATSGGKVTQALRADEIQMPDRRLHNEGDGGTPRYIFNCFSELSMNSFANMRHRKPQHPAAPYLESQFESVENGQKLKVEPNCSSVCCEFKASNGKAYTPDSSRMESSLSGRQVVLKLSRVWSGVPWKQVLPVKLHCGWKMTVKEKFRVTVLARRFASTNQDGGWVEKTRNLSESSIRRLAAWKLRRLEPQDMLYYQPSRSYLPTRIGAFEAIVEATDSTPVRRFCSIVRDPGCNAALHRVSLHHTSSSPRSRIRAYIFFIVVFITAAGLAALSANGEPRAVSGTHAPTQLFVGPTLKTGMSERIVWGSSAVLCVRERLLIHAISRYSVWILSRLAPQIPVRSGPEIHASRIYVYLGVPAGLTQAHTGLSSTSSNLRAFIHVHNTPHAYAPFACPPDQPIHADTIVERCWVFLATCVGTRALAVDSFVDVFEEEVGVDGWGGGCGESWSYASGLGRSNSARGGAWGRDARTYVGHVWSLHVARRTSARKDNG</sequence>
<reference evidence="2 3" key="1">
    <citation type="journal article" date="2024" name="J Genomics">
        <title>Draft genome sequencing and assembly of Favolaschia claudopus CIRM-BRFM 2984 isolated from oak limbs.</title>
        <authorList>
            <person name="Navarro D."/>
            <person name="Drula E."/>
            <person name="Chaduli D."/>
            <person name="Cazenave R."/>
            <person name="Ahrendt S."/>
            <person name="Wang J."/>
            <person name="Lipzen A."/>
            <person name="Daum C."/>
            <person name="Barry K."/>
            <person name="Grigoriev I.V."/>
            <person name="Favel A."/>
            <person name="Rosso M.N."/>
            <person name="Martin F."/>
        </authorList>
    </citation>
    <scope>NUCLEOTIDE SEQUENCE [LARGE SCALE GENOMIC DNA]</scope>
    <source>
        <strain evidence="2 3">CIRM-BRFM 2984</strain>
    </source>
</reference>
<evidence type="ECO:0000313" key="2">
    <source>
        <dbReference type="EMBL" id="KAK6985179.1"/>
    </source>
</evidence>
<keyword evidence="3" id="KW-1185">Reference proteome</keyword>
<keyword evidence="1" id="KW-1133">Transmembrane helix</keyword>
<keyword evidence="1" id="KW-0472">Membrane</keyword>
<keyword evidence="1" id="KW-0812">Transmembrane</keyword>
<comment type="caution">
    <text evidence="2">The sequence shown here is derived from an EMBL/GenBank/DDBJ whole genome shotgun (WGS) entry which is preliminary data.</text>
</comment>